<keyword evidence="3" id="KW-0732">Signal</keyword>
<feature type="chain" id="PRO_5040134521" evidence="3">
    <location>
        <begin position="20"/>
        <end position="128"/>
    </location>
</feature>
<keyword evidence="2" id="KW-0560">Oxidoreductase</keyword>
<protein>
    <submittedName>
        <fullName evidence="4">Uncharacterized protein</fullName>
    </submittedName>
</protein>
<reference evidence="4 5" key="1">
    <citation type="journal article" date="2017" name="Nat. Commun.">
        <title>Genome assembly with in vitro proximity ligation data and whole-genome triplication in lettuce.</title>
        <authorList>
            <person name="Reyes-Chin-Wo S."/>
            <person name="Wang Z."/>
            <person name="Yang X."/>
            <person name="Kozik A."/>
            <person name="Arikit S."/>
            <person name="Song C."/>
            <person name="Xia L."/>
            <person name="Froenicke L."/>
            <person name="Lavelle D.O."/>
            <person name="Truco M.J."/>
            <person name="Xia R."/>
            <person name="Zhu S."/>
            <person name="Xu C."/>
            <person name="Xu H."/>
            <person name="Xu X."/>
            <person name="Cox K."/>
            <person name="Korf I."/>
            <person name="Meyers B.C."/>
            <person name="Michelmore R.W."/>
        </authorList>
    </citation>
    <scope>NUCLEOTIDE SEQUENCE [LARGE SCALE GENOMIC DNA]</scope>
    <source>
        <strain evidence="5">cv. Salinas</strain>
        <tissue evidence="4">Seedlings</tissue>
    </source>
</reference>
<evidence type="ECO:0000256" key="2">
    <source>
        <dbReference type="ARBA" id="ARBA00023002"/>
    </source>
</evidence>
<comment type="caution">
    <text evidence="4">The sequence shown here is derived from an EMBL/GenBank/DDBJ whole genome shotgun (WGS) entry which is preliminary data.</text>
</comment>
<dbReference type="Proteomes" id="UP000235145">
    <property type="component" value="Unassembled WGS sequence"/>
</dbReference>
<dbReference type="InterPro" id="IPR045000">
    <property type="entry name" value="TR"/>
</dbReference>
<feature type="signal peptide" evidence="3">
    <location>
        <begin position="1"/>
        <end position="19"/>
    </location>
</feature>
<evidence type="ECO:0000256" key="1">
    <source>
        <dbReference type="ARBA" id="ARBA00022857"/>
    </source>
</evidence>
<dbReference type="InterPro" id="IPR002347">
    <property type="entry name" value="SDR_fam"/>
</dbReference>
<organism evidence="4 5">
    <name type="scientific">Lactuca sativa</name>
    <name type="common">Garden lettuce</name>
    <dbReference type="NCBI Taxonomy" id="4236"/>
    <lineage>
        <taxon>Eukaryota</taxon>
        <taxon>Viridiplantae</taxon>
        <taxon>Streptophyta</taxon>
        <taxon>Embryophyta</taxon>
        <taxon>Tracheophyta</taxon>
        <taxon>Spermatophyta</taxon>
        <taxon>Magnoliopsida</taxon>
        <taxon>eudicotyledons</taxon>
        <taxon>Gunneridae</taxon>
        <taxon>Pentapetalae</taxon>
        <taxon>asterids</taxon>
        <taxon>campanulids</taxon>
        <taxon>Asterales</taxon>
        <taxon>Asteraceae</taxon>
        <taxon>Cichorioideae</taxon>
        <taxon>Cichorieae</taxon>
        <taxon>Lactucinae</taxon>
        <taxon>Lactuca</taxon>
    </lineage>
</organism>
<dbReference type="Pfam" id="PF13561">
    <property type="entry name" value="adh_short_C2"/>
    <property type="match status" value="1"/>
</dbReference>
<dbReference type="Pfam" id="PF00106">
    <property type="entry name" value="adh_short"/>
    <property type="match status" value="1"/>
</dbReference>
<name>A0A9R1WIX6_LACSA</name>
<dbReference type="PANTHER" id="PTHR42898:SF103">
    <property type="entry name" value="GLUCOSE_RIBITOL DEHYDROGENASE-RELATED"/>
    <property type="match status" value="1"/>
</dbReference>
<evidence type="ECO:0000313" key="5">
    <source>
        <dbReference type="Proteomes" id="UP000235145"/>
    </source>
</evidence>
<sequence length="128" mass="13805">MWRQTLGSLLHNLYSILMATNLESSYHMSQLAYPLLKDSGSGSIVFISSVAGLVHSSVGSVYSDIKGMIMVLDNKEFLDIVASRTPLKHLGEANDVSSFVAFPCLPVASYITGQTIAVNGRFTVNGFS</sequence>
<evidence type="ECO:0000256" key="3">
    <source>
        <dbReference type="SAM" id="SignalP"/>
    </source>
</evidence>
<dbReference type="EMBL" id="NBSK02000002">
    <property type="protein sequence ID" value="KAJ0223587.1"/>
    <property type="molecule type" value="Genomic_DNA"/>
</dbReference>
<dbReference type="InterPro" id="IPR036291">
    <property type="entry name" value="NAD(P)-bd_dom_sf"/>
</dbReference>
<keyword evidence="5" id="KW-1185">Reference proteome</keyword>
<dbReference type="Gene3D" id="3.40.50.720">
    <property type="entry name" value="NAD(P)-binding Rossmann-like Domain"/>
    <property type="match status" value="2"/>
</dbReference>
<gene>
    <name evidence="4" type="ORF">LSAT_V11C200080970</name>
</gene>
<accession>A0A9R1WIX6</accession>
<dbReference type="AlphaFoldDB" id="A0A9R1WIX6"/>
<dbReference type="SUPFAM" id="SSF51735">
    <property type="entry name" value="NAD(P)-binding Rossmann-fold domains"/>
    <property type="match status" value="1"/>
</dbReference>
<dbReference type="GO" id="GO:0016491">
    <property type="term" value="F:oxidoreductase activity"/>
    <property type="evidence" value="ECO:0007669"/>
    <property type="project" value="UniProtKB-KW"/>
</dbReference>
<keyword evidence="1" id="KW-0521">NADP</keyword>
<proteinExistence type="predicted"/>
<dbReference type="PANTHER" id="PTHR42898">
    <property type="entry name" value="TROPINONE REDUCTASE"/>
    <property type="match status" value="1"/>
</dbReference>
<evidence type="ECO:0000313" key="4">
    <source>
        <dbReference type="EMBL" id="KAJ0223587.1"/>
    </source>
</evidence>